<protein>
    <submittedName>
        <fullName evidence="1">Uncharacterized protein</fullName>
    </submittedName>
</protein>
<gene>
    <name evidence="1" type="ORF">K1I37_10205</name>
</gene>
<name>T0D3T5_ALIAG</name>
<dbReference type="OrthoDB" id="9970519at2"/>
<dbReference type="AlphaFoldDB" id="T0D3T5"/>
<keyword evidence="2" id="KW-1185">Reference proteome</keyword>
<dbReference type="RefSeq" id="WP_021296440.1">
    <property type="nucleotide sequence ID" value="NZ_AURB01000129.1"/>
</dbReference>
<accession>T0D3T5</accession>
<dbReference type="STRING" id="1356854.N007_07015"/>
<accession>A0A9E6ZDK3</accession>
<dbReference type="EMBL" id="CP080467">
    <property type="protein sequence ID" value="UNO47127.1"/>
    <property type="molecule type" value="Genomic_DNA"/>
</dbReference>
<evidence type="ECO:0000313" key="1">
    <source>
        <dbReference type="EMBL" id="UNO47127.1"/>
    </source>
</evidence>
<dbReference type="Proteomes" id="UP000829401">
    <property type="component" value="Chromosome"/>
</dbReference>
<sequence length="210" mass="22915">MTTAILAIVCIVLIFVLYIVSGGWKKYGGFLGVFKWLCAGAQLGPVQNAKPMARVSSPVDPATDEAIRVLKDMYQEFDERTRAIEARLDKLEASQQSLERLLKPFLSMTSPARPIAQEPVQSTADDVGVKDDGAVSSKASQTIAQADVRETPTPVGDGVRDDLYYVILDMLEAGRSEAEIASELNVQPEAVDYVREIMSIPVQNRPSADL</sequence>
<reference evidence="2" key="1">
    <citation type="journal article" date="2022" name="G3 (Bethesda)">
        <title>Unveiling the complete genome sequence of Alicyclobacillus acidoterrestris DSM 3922T, a taint-producing strain.</title>
        <authorList>
            <person name="Leonardo I.C."/>
            <person name="Barreto Crespo M.T."/>
            <person name="Gaspar F.B."/>
        </authorList>
    </citation>
    <scope>NUCLEOTIDE SEQUENCE [LARGE SCALE GENOMIC DNA]</scope>
    <source>
        <strain evidence="2">DSM 3922</strain>
    </source>
</reference>
<evidence type="ECO:0000313" key="2">
    <source>
        <dbReference type="Proteomes" id="UP000829401"/>
    </source>
</evidence>
<dbReference type="KEGG" id="aaco:K1I37_10205"/>
<organism evidence="1 2">
    <name type="scientific">Alicyclobacillus acidoterrestris (strain ATCC 49025 / DSM 3922 / CIP 106132 / NCIMB 13137 / GD3B)</name>
    <dbReference type="NCBI Taxonomy" id="1356854"/>
    <lineage>
        <taxon>Bacteria</taxon>
        <taxon>Bacillati</taxon>
        <taxon>Bacillota</taxon>
        <taxon>Bacilli</taxon>
        <taxon>Bacillales</taxon>
        <taxon>Alicyclobacillaceae</taxon>
        <taxon>Alicyclobacillus</taxon>
    </lineage>
</organism>
<proteinExistence type="predicted"/>